<dbReference type="Proteomes" id="UP000281170">
    <property type="component" value="Plasmid 24"/>
</dbReference>
<gene>
    <name evidence="6" type="ORF">Lade_1479</name>
    <name evidence="7" type="ORF">NCTC12735_01700</name>
</gene>
<dbReference type="Gene3D" id="2.40.160.20">
    <property type="match status" value="1"/>
</dbReference>
<evidence type="ECO:0000256" key="1">
    <source>
        <dbReference type="ARBA" id="ARBA00004370"/>
    </source>
</evidence>
<keyword evidence="8" id="KW-1185">Reference proteome</keyword>
<dbReference type="InterPro" id="IPR027385">
    <property type="entry name" value="Beta-barrel_OMP"/>
</dbReference>
<dbReference type="AlphaFoldDB" id="A0A0W0R2A1"/>
<dbReference type="KEGG" id="ladl:NCTC12735_01700"/>
<reference evidence="7 9" key="2">
    <citation type="submission" date="2018-12" db="EMBL/GenBank/DDBJ databases">
        <authorList>
            <consortium name="Pathogen Informatics"/>
        </authorList>
    </citation>
    <scope>NUCLEOTIDE SEQUENCE [LARGE SCALE GENOMIC DNA]</scope>
    <source>
        <strain evidence="7 9">NCTC12735</strain>
        <plasmid evidence="9">24</plasmid>
    </source>
</reference>
<evidence type="ECO:0000313" key="6">
    <source>
        <dbReference type="EMBL" id="KTC65191.1"/>
    </source>
</evidence>
<dbReference type="RefSeq" id="WP_058462562.1">
    <property type="nucleotide sequence ID" value="NZ_CAAAHS010000020.1"/>
</dbReference>
<reference evidence="6 8" key="1">
    <citation type="submission" date="2015-11" db="EMBL/GenBank/DDBJ databases">
        <title>Identification of large and diverse effector repertoires of 38 Legionella species.</title>
        <authorList>
            <person name="Burstein D."/>
            <person name="Amaro F."/>
            <person name="Zusman T."/>
            <person name="Lifshitz Z."/>
            <person name="Cohen O."/>
            <person name="Gilbert J.A."/>
            <person name="Pupko T."/>
            <person name="Shuman H.A."/>
            <person name="Segal G."/>
        </authorList>
    </citation>
    <scope>NUCLEOTIDE SEQUENCE [LARGE SCALE GENOMIC DNA]</scope>
    <source>
        <strain evidence="6 8">1762-AUS-E</strain>
    </source>
</reference>
<sequence>MNKLSIMSKGALIALNTVGIAYADSTFPHRSLNSWTGFYVGAEAGAVFNNVQLRSQQLGFTNPNGTCNTHTDISTFSPGLQLGYLHQLRGSFVSGIEANIRWNTNKKDTLSCNCPFNPGVYEDFFFRNQLESAIKGRGGRLLNWNESIFFPYVTAGASFANVGLSYKNEGGDYYSKNSNQSGWLVGAGIEWPFKQNWSFRAEYSYVDYGNIIKLKIPSVYGLLDPNGNARATLHSNSIAFAINYWI</sequence>
<dbReference type="InterPro" id="IPR036709">
    <property type="entry name" value="Autotransporte_beta_dom_sf"/>
</dbReference>
<dbReference type="InterPro" id="IPR051692">
    <property type="entry name" value="OMP-like"/>
</dbReference>
<comment type="subcellular location">
    <subcellularLocation>
        <location evidence="1">Membrane</location>
    </subcellularLocation>
</comment>
<evidence type="ECO:0000313" key="9">
    <source>
        <dbReference type="Proteomes" id="UP000281170"/>
    </source>
</evidence>
<dbReference type="SUPFAM" id="SSF103515">
    <property type="entry name" value="Autotransporter"/>
    <property type="match status" value="1"/>
</dbReference>
<proteinExistence type="predicted"/>
<protein>
    <submittedName>
        <fullName evidence="7">Opacity protein and related surface antigens</fullName>
    </submittedName>
</protein>
<feature type="signal peptide" evidence="4">
    <location>
        <begin position="1"/>
        <end position="23"/>
    </location>
</feature>
<accession>A0A0W0R2A1</accession>
<keyword evidence="3" id="KW-0472">Membrane</keyword>
<evidence type="ECO:0000259" key="5">
    <source>
        <dbReference type="Pfam" id="PF13505"/>
    </source>
</evidence>
<dbReference type="Proteomes" id="UP000054859">
    <property type="component" value="Unassembled WGS sequence"/>
</dbReference>
<organism evidence="6 8">
    <name type="scientific">Legionella adelaidensis</name>
    <dbReference type="NCBI Taxonomy" id="45056"/>
    <lineage>
        <taxon>Bacteria</taxon>
        <taxon>Pseudomonadati</taxon>
        <taxon>Pseudomonadota</taxon>
        <taxon>Gammaproteobacteria</taxon>
        <taxon>Legionellales</taxon>
        <taxon>Legionellaceae</taxon>
        <taxon>Legionella</taxon>
    </lineage>
</organism>
<dbReference type="PATRIC" id="fig|45056.6.peg.1528"/>
<evidence type="ECO:0000313" key="7">
    <source>
        <dbReference type="EMBL" id="VEH86054.1"/>
    </source>
</evidence>
<feature type="domain" description="Outer membrane protein beta-barrel" evidence="5">
    <location>
        <begin position="33"/>
        <end position="210"/>
    </location>
</feature>
<feature type="chain" id="PRO_5033244636" evidence="4">
    <location>
        <begin position="24"/>
        <end position="246"/>
    </location>
</feature>
<dbReference type="STRING" id="45056.Lade_1479"/>
<dbReference type="PANTHER" id="PTHR34001">
    <property type="entry name" value="BLL7405 PROTEIN"/>
    <property type="match status" value="1"/>
</dbReference>
<keyword evidence="7" id="KW-0614">Plasmid</keyword>
<keyword evidence="2 4" id="KW-0732">Signal</keyword>
<evidence type="ECO:0000256" key="4">
    <source>
        <dbReference type="SAM" id="SignalP"/>
    </source>
</evidence>
<dbReference type="EMBL" id="LR134433">
    <property type="protein sequence ID" value="VEH86054.1"/>
    <property type="molecule type" value="Genomic_DNA"/>
</dbReference>
<evidence type="ECO:0000256" key="3">
    <source>
        <dbReference type="ARBA" id="ARBA00023136"/>
    </source>
</evidence>
<dbReference type="OrthoDB" id="8219848at2"/>
<dbReference type="EMBL" id="LNKA01000006">
    <property type="protein sequence ID" value="KTC65191.1"/>
    <property type="molecule type" value="Genomic_DNA"/>
</dbReference>
<dbReference type="PANTHER" id="PTHR34001:SF3">
    <property type="entry name" value="BLL7405 PROTEIN"/>
    <property type="match status" value="1"/>
</dbReference>
<dbReference type="Pfam" id="PF13505">
    <property type="entry name" value="OMP_b-brl"/>
    <property type="match status" value="1"/>
</dbReference>
<dbReference type="GO" id="GO:0016020">
    <property type="term" value="C:membrane"/>
    <property type="evidence" value="ECO:0007669"/>
    <property type="project" value="UniProtKB-SubCell"/>
</dbReference>
<evidence type="ECO:0000313" key="8">
    <source>
        <dbReference type="Proteomes" id="UP000054859"/>
    </source>
</evidence>
<evidence type="ECO:0000256" key="2">
    <source>
        <dbReference type="ARBA" id="ARBA00022729"/>
    </source>
</evidence>
<geneLocation type="plasmid" evidence="7 9">
    <name>24</name>
</geneLocation>
<name>A0A0W0R2A1_9GAMM</name>